<dbReference type="InterPro" id="IPR007865">
    <property type="entry name" value="Aminopep_P_N"/>
</dbReference>
<dbReference type="GO" id="GO:0006508">
    <property type="term" value="P:proteolysis"/>
    <property type="evidence" value="ECO:0007669"/>
    <property type="project" value="TreeGrafter"/>
</dbReference>
<organism evidence="7 8">
    <name type="scientific">Pomacea canaliculata</name>
    <name type="common">Golden apple snail</name>
    <dbReference type="NCBI Taxonomy" id="400727"/>
    <lineage>
        <taxon>Eukaryota</taxon>
        <taxon>Metazoa</taxon>
        <taxon>Spiralia</taxon>
        <taxon>Lophotrochozoa</taxon>
        <taxon>Mollusca</taxon>
        <taxon>Gastropoda</taxon>
        <taxon>Caenogastropoda</taxon>
        <taxon>Architaenioglossa</taxon>
        <taxon>Ampullarioidea</taxon>
        <taxon>Ampullariidae</taxon>
        <taxon>Pomacea</taxon>
    </lineage>
</organism>
<dbReference type="GO" id="GO:0030145">
    <property type="term" value="F:manganese ion binding"/>
    <property type="evidence" value="ECO:0007669"/>
    <property type="project" value="InterPro"/>
</dbReference>
<dbReference type="GO" id="GO:0070006">
    <property type="term" value="F:metalloaminopeptidase activity"/>
    <property type="evidence" value="ECO:0007669"/>
    <property type="project" value="InterPro"/>
</dbReference>
<evidence type="ECO:0000259" key="6">
    <source>
        <dbReference type="SMART" id="SM01011"/>
    </source>
</evidence>
<comment type="cofactor">
    <cofactor evidence="1">
        <name>Mn(2+)</name>
        <dbReference type="ChEBI" id="CHEBI:29035"/>
    </cofactor>
</comment>
<evidence type="ECO:0000256" key="2">
    <source>
        <dbReference type="ARBA" id="ARBA00008766"/>
    </source>
</evidence>
<dbReference type="GO" id="GO:0005739">
    <property type="term" value="C:mitochondrion"/>
    <property type="evidence" value="ECO:0007669"/>
    <property type="project" value="TreeGrafter"/>
</dbReference>
<dbReference type="PANTHER" id="PTHR43226">
    <property type="entry name" value="XAA-PRO AMINOPEPTIDASE 3"/>
    <property type="match status" value="1"/>
</dbReference>
<comment type="similarity">
    <text evidence="2">Belongs to the peptidase M24B family.</text>
</comment>
<evidence type="ECO:0000256" key="1">
    <source>
        <dbReference type="ARBA" id="ARBA00001936"/>
    </source>
</evidence>
<accession>A0A2T7PM52</accession>
<protein>
    <recommendedName>
        <fullName evidence="6">Aminopeptidase P N-terminal domain-containing protein</fullName>
    </recommendedName>
</protein>
<evidence type="ECO:0000256" key="4">
    <source>
        <dbReference type="ARBA" id="ARBA00022801"/>
    </source>
</evidence>
<keyword evidence="5" id="KW-0464">Manganese</keyword>
<keyword evidence="8" id="KW-1185">Reference proteome</keyword>
<name>A0A2T7PM52_POMCA</name>
<dbReference type="Pfam" id="PF00557">
    <property type="entry name" value="Peptidase_M24"/>
    <property type="match status" value="1"/>
</dbReference>
<dbReference type="STRING" id="400727.A0A2T7PM52"/>
<dbReference type="InterPro" id="IPR052433">
    <property type="entry name" value="X-Pro_dipept-like"/>
</dbReference>
<dbReference type="SMART" id="SM01011">
    <property type="entry name" value="AMP_N"/>
    <property type="match status" value="1"/>
</dbReference>
<dbReference type="EMBL" id="PZQS01000003">
    <property type="protein sequence ID" value="PVD34501.1"/>
    <property type="molecule type" value="Genomic_DNA"/>
</dbReference>
<dbReference type="AlphaFoldDB" id="A0A2T7PM52"/>
<keyword evidence="3" id="KW-0479">Metal-binding</keyword>
<dbReference type="Gene3D" id="3.90.230.10">
    <property type="entry name" value="Creatinase/methionine aminopeptidase superfamily"/>
    <property type="match status" value="1"/>
</dbReference>
<feature type="domain" description="Aminopeptidase P N-terminal" evidence="6">
    <location>
        <begin position="83"/>
        <end position="201"/>
    </location>
</feature>
<dbReference type="Proteomes" id="UP000245119">
    <property type="component" value="Linkage Group LG3"/>
</dbReference>
<dbReference type="InterPro" id="IPR036005">
    <property type="entry name" value="Creatinase/aminopeptidase-like"/>
</dbReference>
<reference evidence="7 8" key="1">
    <citation type="submission" date="2018-04" db="EMBL/GenBank/DDBJ databases">
        <title>The genome of golden apple snail Pomacea canaliculata provides insight into stress tolerance and invasive adaptation.</title>
        <authorList>
            <person name="Liu C."/>
            <person name="Liu B."/>
            <person name="Ren Y."/>
            <person name="Zhang Y."/>
            <person name="Wang H."/>
            <person name="Li S."/>
            <person name="Jiang F."/>
            <person name="Yin L."/>
            <person name="Zhang G."/>
            <person name="Qian W."/>
            <person name="Fan W."/>
        </authorList>
    </citation>
    <scope>NUCLEOTIDE SEQUENCE [LARGE SCALE GENOMIC DNA]</scope>
    <source>
        <strain evidence="7">SZHN2017</strain>
        <tissue evidence="7">Muscle</tissue>
    </source>
</reference>
<comment type="caution">
    <text evidence="7">The sequence shown here is derived from an EMBL/GenBank/DDBJ whole genome shotgun (WGS) entry which is preliminary data.</text>
</comment>
<evidence type="ECO:0000313" key="7">
    <source>
        <dbReference type="EMBL" id="PVD34501.1"/>
    </source>
</evidence>
<evidence type="ECO:0000256" key="5">
    <source>
        <dbReference type="ARBA" id="ARBA00023211"/>
    </source>
</evidence>
<dbReference type="SUPFAM" id="SSF53092">
    <property type="entry name" value="Creatinase/prolidase N-terminal domain"/>
    <property type="match status" value="1"/>
</dbReference>
<proteinExistence type="inferred from homology"/>
<dbReference type="SUPFAM" id="SSF55920">
    <property type="entry name" value="Creatinase/aminopeptidase"/>
    <property type="match status" value="1"/>
</dbReference>
<evidence type="ECO:0000256" key="3">
    <source>
        <dbReference type="ARBA" id="ARBA00022723"/>
    </source>
</evidence>
<dbReference type="OrthoDB" id="4215474at2759"/>
<gene>
    <name evidence="7" type="ORF">C0Q70_05776</name>
</gene>
<dbReference type="InterPro" id="IPR000994">
    <property type="entry name" value="Pept_M24"/>
</dbReference>
<dbReference type="Gene3D" id="3.40.350.10">
    <property type="entry name" value="Creatinase/prolidase N-terminal domain"/>
    <property type="match status" value="1"/>
</dbReference>
<keyword evidence="4" id="KW-0378">Hydrolase</keyword>
<sequence>MPAYAVLHRRLHQITASCWQSVLSWKPPYDIRATWLQCRFLSMIGSNKIQCPWTSSHSVRRFGQPAAQTHPHLISVGEVTPGITMEEYRRPSKVFMTNDIPYPFRQNTDFLYLCGFQEPDSVLVILSSLSSTDNHKSVLFVPKKDPDKELWDGPRSGTDGALFLTGVDSALNFEELESYLAQFCRDHGQFMLWYDYIQPVQTHLHTHVMCEMIHQERHKGIENTTPLLHQLRLKKSSAEIELMKQTVEIASNAFMEVNEAHLWAKMDFECRLRGAQYLAYPPVVAGGVRANTIHYIANNQVIADGELVLMDAGCELHGYTSDLTRTWPVNGKFSLPQRELYEATLAVQKACIALCTTTRSLDQIYRQMLVLLGVQLQKIGVLPRTISATDLVKRTRELCPHHVGHYLGMDVHDTASMSRTIQLQPGMIVTIEPGIYVPVNDTLVPKKYRGIGIRIEDNILITEDGPLNLSQKCPKEADEIENTVQGR</sequence>
<dbReference type="Pfam" id="PF05195">
    <property type="entry name" value="AMP_N"/>
    <property type="match status" value="1"/>
</dbReference>
<dbReference type="CDD" id="cd01087">
    <property type="entry name" value="Prolidase"/>
    <property type="match status" value="1"/>
</dbReference>
<dbReference type="InterPro" id="IPR029149">
    <property type="entry name" value="Creatin/AminoP/Spt16_N"/>
</dbReference>
<dbReference type="PANTHER" id="PTHR43226:SF4">
    <property type="entry name" value="XAA-PRO AMINOPEPTIDASE 3"/>
    <property type="match status" value="1"/>
</dbReference>
<evidence type="ECO:0000313" key="8">
    <source>
        <dbReference type="Proteomes" id="UP000245119"/>
    </source>
</evidence>